<feature type="transmembrane region" description="Helical" evidence="9">
    <location>
        <begin position="131"/>
        <end position="149"/>
    </location>
</feature>
<evidence type="ECO:0000256" key="2">
    <source>
        <dbReference type="ARBA" id="ARBA00022448"/>
    </source>
</evidence>
<comment type="caution">
    <text evidence="11">The sequence shown here is derived from an EMBL/GenBank/DDBJ whole genome shotgun (WGS) entry which is preliminary data.</text>
</comment>
<feature type="transmembrane region" description="Helical" evidence="9">
    <location>
        <begin position="51"/>
        <end position="70"/>
    </location>
</feature>
<keyword evidence="7 9" id="KW-0472">Membrane</keyword>
<keyword evidence="2 9" id="KW-0813">Transport</keyword>
<dbReference type="RefSeq" id="WP_327787474.1">
    <property type="nucleotide sequence ID" value="NZ_JARGEQ010000008.1"/>
</dbReference>
<feature type="domain" description="Tripartite ATP-independent periplasmic transporters DctQ component" evidence="10">
    <location>
        <begin position="27"/>
        <end position="153"/>
    </location>
</feature>
<evidence type="ECO:0000256" key="7">
    <source>
        <dbReference type="ARBA" id="ARBA00023136"/>
    </source>
</evidence>
<keyword evidence="3" id="KW-1003">Cell membrane</keyword>
<keyword evidence="6 9" id="KW-1133">Transmembrane helix</keyword>
<evidence type="ECO:0000256" key="3">
    <source>
        <dbReference type="ARBA" id="ARBA00022475"/>
    </source>
</evidence>
<evidence type="ECO:0000256" key="6">
    <source>
        <dbReference type="ARBA" id="ARBA00022989"/>
    </source>
</evidence>
<dbReference type="InterPro" id="IPR055348">
    <property type="entry name" value="DctQ"/>
</dbReference>
<dbReference type="GO" id="GO:0022857">
    <property type="term" value="F:transmembrane transporter activity"/>
    <property type="evidence" value="ECO:0007669"/>
    <property type="project" value="UniProtKB-UniRule"/>
</dbReference>
<evidence type="ECO:0000256" key="8">
    <source>
        <dbReference type="ARBA" id="ARBA00038436"/>
    </source>
</evidence>
<feature type="transmembrane region" description="Helical" evidence="9">
    <location>
        <begin position="12"/>
        <end position="36"/>
    </location>
</feature>
<accession>A0AAP3V1M1</accession>
<dbReference type="GO" id="GO:0005886">
    <property type="term" value="C:plasma membrane"/>
    <property type="evidence" value="ECO:0007669"/>
    <property type="project" value="UniProtKB-SubCell"/>
</dbReference>
<comment type="subunit">
    <text evidence="9">The complex comprises the extracytoplasmic solute receptor protein and the two transmembrane proteins.</text>
</comment>
<protein>
    <recommendedName>
        <fullName evidence="9">TRAP transporter small permease protein</fullName>
    </recommendedName>
</protein>
<evidence type="ECO:0000259" key="10">
    <source>
        <dbReference type="Pfam" id="PF04290"/>
    </source>
</evidence>
<name>A0AAP3V1M1_9PROT</name>
<dbReference type="PANTHER" id="PTHR35011">
    <property type="entry name" value="2,3-DIKETO-L-GULONATE TRAP TRANSPORTER SMALL PERMEASE PROTEIN YIAM"/>
    <property type="match status" value="1"/>
</dbReference>
<feature type="transmembrane region" description="Helical" evidence="9">
    <location>
        <begin position="91"/>
        <end position="111"/>
    </location>
</feature>
<keyword evidence="12" id="KW-1185">Reference proteome</keyword>
<gene>
    <name evidence="11" type="ORF">PZ740_01530</name>
</gene>
<dbReference type="GO" id="GO:0015740">
    <property type="term" value="P:C4-dicarboxylate transport"/>
    <property type="evidence" value="ECO:0007669"/>
    <property type="project" value="TreeGrafter"/>
</dbReference>
<dbReference type="PANTHER" id="PTHR35011:SF11">
    <property type="entry name" value="TRAP TRANSPORTER SMALL PERMEASE PROTEIN"/>
    <property type="match status" value="1"/>
</dbReference>
<keyword evidence="4 9" id="KW-0997">Cell inner membrane</keyword>
<comment type="subcellular location">
    <subcellularLocation>
        <location evidence="1 9">Cell inner membrane</location>
        <topology evidence="1 9">Multi-pass membrane protein</topology>
    </subcellularLocation>
</comment>
<evidence type="ECO:0000313" key="11">
    <source>
        <dbReference type="EMBL" id="MDF1585062.1"/>
    </source>
</evidence>
<proteinExistence type="inferred from homology"/>
<dbReference type="EMBL" id="JARGEQ010000008">
    <property type="protein sequence ID" value="MDF1585062.1"/>
    <property type="molecule type" value="Genomic_DNA"/>
</dbReference>
<evidence type="ECO:0000256" key="4">
    <source>
        <dbReference type="ARBA" id="ARBA00022519"/>
    </source>
</evidence>
<organism evidence="11 12">
    <name type="scientific">Marinimicrococcus flavescens</name>
    <dbReference type="NCBI Taxonomy" id="3031815"/>
    <lineage>
        <taxon>Bacteria</taxon>
        <taxon>Pseudomonadati</taxon>
        <taxon>Pseudomonadota</taxon>
        <taxon>Alphaproteobacteria</taxon>
        <taxon>Geminicoccales</taxon>
        <taxon>Geminicoccaceae</taxon>
        <taxon>Marinimicrococcus</taxon>
    </lineage>
</organism>
<keyword evidence="5 9" id="KW-0812">Transmembrane</keyword>
<evidence type="ECO:0000313" key="12">
    <source>
        <dbReference type="Proteomes" id="UP001301140"/>
    </source>
</evidence>
<reference evidence="11 12" key="1">
    <citation type="submission" date="2023-03" db="EMBL/GenBank/DDBJ databases">
        <title>YIM 152171 draft genome.</title>
        <authorList>
            <person name="Yang Z."/>
        </authorList>
    </citation>
    <scope>NUCLEOTIDE SEQUENCE [LARGE SCALE GENOMIC DNA]</scope>
    <source>
        <strain evidence="11 12">YIM 152171</strain>
    </source>
</reference>
<evidence type="ECO:0000256" key="5">
    <source>
        <dbReference type="ARBA" id="ARBA00022692"/>
    </source>
</evidence>
<evidence type="ECO:0000256" key="9">
    <source>
        <dbReference type="RuleBase" id="RU369079"/>
    </source>
</evidence>
<sequence length="164" mass="17824">MRASYVRLMGALYWGCMAIAGVAIVLMTLIIAWSVLVRYGFETGAFWAEPVAIFLAVQLTFFGAAACYRANAHISIDTIVRALPDSAHRPLELLVDLLMAAISLFMVVYGARLVATTWSQVYPEFELLRVGLVYGSIPVSGLLILLFVIERVLCGPPQIAGEGA</sequence>
<comment type="function">
    <text evidence="9">Part of the tripartite ATP-independent periplasmic (TRAP) transport system.</text>
</comment>
<dbReference type="InterPro" id="IPR007387">
    <property type="entry name" value="TRAP_DctQ"/>
</dbReference>
<comment type="similarity">
    <text evidence="8 9">Belongs to the TRAP transporter small permease family.</text>
</comment>
<evidence type="ECO:0000256" key="1">
    <source>
        <dbReference type="ARBA" id="ARBA00004429"/>
    </source>
</evidence>
<dbReference type="AlphaFoldDB" id="A0AAP3V1M1"/>
<dbReference type="Proteomes" id="UP001301140">
    <property type="component" value="Unassembled WGS sequence"/>
</dbReference>
<dbReference type="Pfam" id="PF04290">
    <property type="entry name" value="DctQ"/>
    <property type="match status" value="1"/>
</dbReference>